<comment type="caution">
    <text evidence="2">The sequence shown here is derived from an EMBL/GenBank/DDBJ whole genome shotgun (WGS) entry which is preliminary data.</text>
</comment>
<evidence type="ECO:0000313" key="3">
    <source>
        <dbReference type="Proteomes" id="UP001558613"/>
    </source>
</evidence>
<protein>
    <submittedName>
        <fullName evidence="2">Uncharacterized protein</fullName>
    </submittedName>
</protein>
<dbReference type="EMBL" id="JAYMGO010000003">
    <property type="protein sequence ID" value="KAL1278482.1"/>
    <property type="molecule type" value="Genomic_DNA"/>
</dbReference>
<feature type="region of interest" description="Disordered" evidence="1">
    <location>
        <begin position="1"/>
        <end position="29"/>
    </location>
</feature>
<evidence type="ECO:0000256" key="1">
    <source>
        <dbReference type="SAM" id="MobiDB-lite"/>
    </source>
</evidence>
<reference evidence="2 3" key="1">
    <citation type="submission" date="2023-09" db="EMBL/GenBank/DDBJ databases">
        <authorList>
            <person name="Wang M."/>
        </authorList>
    </citation>
    <scope>NUCLEOTIDE SEQUENCE [LARGE SCALE GENOMIC DNA]</scope>
    <source>
        <strain evidence="2">GT-2023</strain>
        <tissue evidence="2">Liver</tissue>
    </source>
</reference>
<proteinExistence type="predicted"/>
<keyword evidence="3" id="KW-1185">Reference proteome</keyword>
<gene>
    <name evidence="2" type="ORF">QQF64_025155</name>
</gene>
<feature type="compositionally biased region" description="Polar residues" evidence="1">
    <location>
        <begin position="149"/>
        <end position="165"/>
    </location>
</feature>
<sequence>MVFVSDARFPVDRDTPEEPSPQSAPRSPMAYALQWPTPAEGWRSHPRGAATWTLRRETSARGPLLFDGWTRTLEFASLRIGRSPRRPQLKRRRTLQLSAVGHVQLESVEVTTQKVAIRPRSPEPEPIRQSMKPQARECDLALCHRLSRAVSSSRRTPHSKPSPSRQILAVFGPRGPLEI</sequence>
<evidence type="ECO:0000313" key="2">
    <source>
        <dbReference type="EMBL" id="KAL1278482.1"/>
    </source>
</evidence>
<feature type="region of interest" description="Disordered" evidence="1">
    <location>
        <begin position="149"/>
        <end position="179"/>
    </location>
</feature>
<name>A0ABR3NNK4_9TELE</name>
<dbReference type="Proteomes" id="UP001558613">
    <property type="component" value="Unassembled WGS sequence"/>
</dbReference>
<accession>A0ABR3NNK4</accession>
<organism evidence="2 3">
    <name type="scientific">Cirrhinus molitorella</name>
    <name type="common">mud carp</name>
    <dbReference type="NCBI Taxonomy" id="172907"/>
    <lineage>
        <taxon>Eukaryota</taxon>
        <taxon>Metazoa</taxon>
        <taxon>Chordata</taxon>
        <taxon>Craniata</taxon>
        <taxon>Vertebrata</taxon>
        <taxon>Euteleostomi</taxon>
        <taxon>Actinopterygii</taxon>
        <taxon>Neopterygii</taxon>
        <taxon>Teleostei</taxon>
        <taxon>Ostariophysi</taxon>
        <taxon>Cypriniformes</taxon>
        <taxon>Cyprinidae</taxon>
        <taxon>Labeoninae</taxon>
        <taxon>Labeonini</taxon>
        <taxon>Cirrhinus</taxon>
    </lineage>
</organism>